<evidence type="ECO:0000313" key="3">
    <source>
        <dbReference type="Proteomes" id="UP000192356"/>
    </source>
</evidence>
<dbReference type="Pfam" id="PF12762">
    <property type="entry name" value="DDE_Tnp_IS1595"/>
    <property type="match status" value="1"/>
</dbReference>
<dbReference type="PANTHER" id="PTHR47163:SF2">
    <property type="entry name" value="SI:DKEY-17M8.2"/>
    <property type="match status" value="1"/>
</dbReference>
<reference evidence="2 3" key="1">
    <citation type="journal article" date="2017" name="Environ. Microbiol.">
        <title>Decay of the glycolytic pathway and adaptation to intranuclear parasitism within Enterocytozoonidae microsporidia.</title>
        <authorList>
            <person name="Wiredu Boakye D."/>
            <person name="Jaroenlak P."/>
            <person name="Prachumwat A."/>
            <person name="Williams T.A."/>
            <person name="Bateman K.S."/>
            <person name="Itsathitphaisarn O."/>
            <person name="Sritunyalucksana K."/>
            <person name="Paszkiewicz K.H."/>
            <person name="Moore K.A."/>
            <person name="Stentiford G.D."/>
            <person name="Williams B.A."/>
        </authorList>
    </citation>
    <scope>NUCLEOTIDE SEQUENCE [LARGE SCALE GENOMIC DNA]</scope>
    <source>
        <strain evidence="2 3">GB1</strain>
    </source>
</reference>
<dbReference type="EMBL" id="LVKB01000034">
    <property type="protein sequence ID" value="ORD97225.1"/>
    <property type="molecule type" value="Genomic_DNA"/>
</dbReference>
<dbReference type="VEuPathDB" id="MicrosporidiaDB:HERIO_877"/>
<dbReference type="Proteomes" id="UP000192356">
    <property type="component" value="Unassembled WGS sequence"/>
</dbReference>
<evidence type="ECO:0000313" key="2">
    <source>
        <dbReference type="EMBL" id="ORD97225.1"/>
    </source>
</evidence>
<evidence type="ECO:0000259" key="1">
    <source>
        <dbReference type="SMART" id="SM01126"/>
    </source>
</evidence>
<dbReference type="VEuPathDB" id="MicrosporidiaDB:A0H76_1197"/>
<feature type="domain" description="ISXO2-like transposase" evidence="1">
    <location>
        <begin position="1"/>
        <end position="133"/>
    </location>
</feature>
<dbReference type="AlphaFoldDB" id="A0A1X0QBZ6"/>
<accession>A0A1X0QBZ6</accession>
<gene>
    <name evidence="2" type="ORF">HERIO_877</name>
</gene>
<dbReference type="PANTHER" id="PTHR47163">
    <property type="entry name" value="DDE_TNP_IS1595 DOMAIN-CONTAINING PROTEIN"/>
    <property type="match status" value="1"/>
</dbReference>
<name>A0A1X0QBZ6_9MICR</name>
<dbReference type="OrthoDB" id="8597234at2759"/>
<protein>
    <recommendedName>
        <fullName evidence="1">ISXO2-like transposase domain-containing protein</fullName>
    </recommendedName>
</protein>
<dbReference type="SMART" id="SM01126">
    <property type="entry name" value="DDE_Tnp_IS1595"/>
    <property type="match status" value="1"/>
</dbReference>
<proteinExistence type="predicted"/>
<dbReference type="InterPro" id="IPR053164">
    <property type="entry name" value="IS1016-like_transposase"/>
</dbReference>
<dbReference type="InterPro" id="IPR024445">
    <property type="entry name" value="Tnp_ISXO2-like"/>
</dbReference>
<comment type="caution">
    <text evidence="2">The sequence shown here is derived from an EMBL/GenBank/DDBJ whole genome shotgun (WGS) entry which is preliminary data.</text>
</comment>
<keyword evidence="3" id="KW-1185">Reference proteome</keyword>
<sequence>MRGEGYVIQVDESLFGGHRKDNVGSLFFKDFLGLNSNLNKRNNYGDRVQGPWVFGFIDDKTRDVYMLVVNKKKTETHIPILKERVYSHSTIHTDCWRAYGRANENFKKHFTVNHSKFFIDPETQCHTQLIESV</sequence>
<organism evidence="2 3">
    <name type="scientific">Hepatospora eriocheir</name>
    <dbReference type="NCBI Taxonomy" id="1081669"/>
    <lineage>
        <taxon>Eukaryota</taxon>
        <taxon>Fungi</taxon>
        <taxon>Fungi incertae sedis</taxon>
        <taxon>Microsporidia</taxon>
        <taxon>Hepatosporidae</taxon>
        <taxon>Hepatospora</taxon>
    </lineage>
</organism>